<dbReference type="SUPFAM" id="SSF55729">
    <property type="entry name" value="Acyl-CoA N-acyltransferases (Nat)"/>
    <property type="match status" value="1"/>
</dbReference>
<name>A0A8B4QBT4_9BACL</name>
<evidence type="ECO:0008006" key="5">
    <source>
        <dbReference type="Google" id="ProtNLM"/>
    </source>
</evidence>
<organism evidence="1 3">
    <name type="scientific">Kurthia zopfii</name>
    <dbReference type="NCBI Taxonomy" id="1650"/>
    <lineage>
        <taxon>Bacteria</taxon>
        <taxon>Bacillati</taxon>
        <taxon>Bacillota</taxon>
        <taxon>Bacilli</taxon>
        <taxon>Bacillales</taxon>
        <taxon>Caryophanaceae</taxon>
        <taxon>Kurthia</taxon>
    </lineage>
</organism>
<evidence type="ECO:0000313" key="2">
    <source>
        <dbReference type="EMBL" id="TDR44286.1"/>
    </source>
</evidence>
<accession>A0A8B4QBT4</accession>
<dbReference type="RefSeq" id="WP_109348318.1">
    <property type="nucleotide sequence ID" value="NZ_BJUE01000001.1"/>
</dbReference>
<reference evidence="2 4" key="2">
    <citation type="submission" date="2019-03" db="EMBL/GenBank/DDBJ databases">
        <title>Genomic Encyclopedia of Type Strains, Phase IV (KMG-IV): sequencing the most valuable type-strain genomes for metagenomic binning, comparative biology and taxonomic classification.</title>
        <authorList>
            <person name="Goeker M."/>
        </authorList>
    </citation>
    <scope>NUCLEOTIDE SEQUENCE [LARGE SCALE GENOMIC DNA]</scope>
    <source>
        <strain evidence="2 4">DSM 20580</strain>
    </source>
</reference>
<gene>
    <name evidence="2" type="ORF">DFR61_101124</name>
    <name evidence="1" type="ORF">NCTC10597_01819</name>
</gene>
<dbReference type="OrthoDB" id="162775at2"/>
<dbReference type="EMBL" id="SNZG01000001">
    <property type="protein sequence ID" value="TDR44286.1"/>
    <property type="molecule type" value="Genomic_DNA"/>
</dbReference>
<protein>
    <recommendedName>
        <fullName evidence="5">N-acetyltransferase domain-containing protein</fullName>
    </recommendedName>
</protein>
<keyword evidence="4" id="KW-1185">Reference proteome</keyword>
<evidence type="ECO:0000313" key="4">
    <source>
        <dbReference type="Proteomes" id="UP000294641"/>
    </source>
</evidence>
<dbReference type="Proteomes" id="UP000254330">
    <property type="component" value="Unassembled WGS sequence"/>
</dbReference>
<dbReference type="Proteomes" id="UP000294641">
    <property type="component" value="Unassembled WGS sequence"/>
</dbReference>
<comment type="caution">
    <text evidence="1">The sequence shown here is derived from an EMBL/GenBank/DDBJ whole genome shotgun (WGS) entry which is preliminary data.</text>
</comment>
<evidence type="ECO:0000313" key="1">
    <source>
        <dbReference type="EMBL" id="STX10108.1"/>
    </source>
</evidence>
<dbReference type="EMBL" id="UGNP01000001">
    <property type="protein sequence ID" value="STX10108.1"/>
    <property type="molecule type" value="Genomic_DNA"/>
</dbReference>
<sequence>MKELSLSEIQSIRNLSEHRMLLLEDLFMHEALIIGTVEDGEVTSFAALDCQYISGFRLRIVELVGDRDLFERLKTYAIEKSAEALYVCTADSTLLNFYKELGFRDPSRTDAYLEQLYEDTIHLELPL</sequence>
<dbReference type="InterPro" id="IPR016181">
    <property type="entry name" value="Acyl_CoA_acyltransferase"/>
</dbReference>
<evidence type="ECO:0000313" key="3">
    <source>
        <dbReference type="Proteomes" id="UP000254330"/>
    </source>
</evidence>
<dbReference type="AlphaFoldDB" id="A0A8B4QBT4"/>
<proteinExistence type="predicted"/>
<reference evidence="1 3" key="1">
    <citation type="submission" date="2018-06" db="EMBL/GenBank/DDBJ databases">
        <authorList>
            <consortium name="Pathogen Informatics"/>
            <person name="Doyle S."/>
        </authorList>
    </citation>
    <scope>NUCLEOTIDE SEQUENCE [LARGE SCALE GENOMIC DNA]</scope>
    <source>
        <strain evidence="1 3">NCTC10597</strain>
    </source>
</reference>